<keyword evidence="6" id="KW-0736">Signalosome</keyword>
<dbReference type="SMART" id="SM00753">
    <property type="entry name" value="PAM"/>
    <property type="match status" value="1"/>
</dbReference>
<comment type="similarity">
    <text evidence="3">Belongs to the CSN2 family.</text>
</comment>
<dbReference type="SUPFAM" id="SSF46785">
    <property type="entry name" value="Winged helix' DNA-binding domain"/>
    <property type="match status" value="1"/>
</dbReference>
<dbReference type="Proteomes" id="UP000567179">
    <property type="component" value="Unassembled WGS sequence"/>
</dbReference>
<dbReference type="EMBL" id="JAACJJ010000056">
    <property type="protein sequence ID" value="KAF5312367.1"/>
    <property type="molecule type" value="Genomic_DNA"/>
</dbReference>
<dbReference type="Pfam" id="PF01399">
    <property type="entry name" value="PCI"/>
    <property type="match status" value="1"/>
</dbReference>
<evidence type="ECO:0000256" key="2">
    <source>
        <dbReference type="ARBA" id="ARBA00004496"/>
    </source>
</evidence>
<evidence type="ECO:0000313" key="11">
    <source>
        <dbReference type="Proteomes" id="UP000567179"/>
    </source>
</evidence>
<feature type="domain" description="PCI" evidence="9">
    <location>
        <begin position="767"/>
        <end position="929"/>
    </location>
</feature>
<sequence length="978" mass="111166">MCYYVMLSPALQITRATHVQLLHAFVKRLYEPHTSMVEPTIQRRKGLSTGTWSFDITLPSSNIYSPAIRCSDYKLLSAHRSIGERSHIFCNTENPAFINGVPIPIVKDHYRYADNEFEEAEILRHIHADGPFPGVVEMVYAAESVIGPTGLPVTSGSLTKTRMGFRQVGKTFMNMETPMEALMGIYDLLEITRSLYTARNVLHRDVSDGNVLFTAEPTVYQRSRAATPTNEMCFIRHMLDENVDPLSTVVVLIDFDQAEILDTGQSNRESCHVGTPKYMARSVSGYPYGGHNYMAWIPPPELAPSAQMVYDRLLPNRSAQFTCKSPYHVFEGHHGAVSEFRHRLWHDAESAFWLLISWAVEAQPATGPISYITEEDWYSLSTSDSANRYRCLLSTDAVDPVYEPMLTLLSDLGRACRGDLVWASEAPYNDPEFLHEVMQRNILNFIIANVNEEFMTLSKAASPRGLRPPRKLLWSPKRSGSPQENEAFQDPNKTNENPTMDDDDADYMQGSDDEDYGFDYSDNDEANESGSADVENMYYKAKSKKEDSPDDALKEFRAIVEQEEEKGDWGFKALKQMTKLLFLELHRPNDALKTYTELLTYTKSAVTRNYSEKSINNILDYVGGGKGGPVEVDVLERFYQVTKSALVEAKNERLSVKTNLKLAKLWLDRKEYSRLSKLIPLQLIKELHAATTAPSDVDDQSQRGTQLLEIYALEIQMYNETRNFKKLKEIYNASNAVRSAIPHPRIMGVIKECGGKMWMGERQWNRASEDFFESFRNYDEAGSPQRIQVLKYLVLANMLTGSEVNPFDSQETKPYKTDPQIKAMTDLVDAYQRREVHTAEKILKDNRSTIMDDNFIRSYIGELLRSLRTQYLIDLIKPYTRLELSFLAKQLNVDIQEVEELLIGLILEGKVDGRIDQVGMRLELDRKQSLEKKRYAALNKWTEALEAVHGAVVSKSATVGRGAESGLLGDAMGLRDWN</sequence>
<gene>
    <name evidence="10" type="ORF">D9619_002672</name>
</gene>
<dbReference type="Gene3D" id="1.10.510.10">
    <property type="entry name" value="Transferase(Phosphotransferase) domain 1"/>
    <property type="match status" value="1"/>
</dbReference>
<name>A0A8H5AYD1_9AGAR</name>
<evidence type="ECO:0000256" key="7">
    <source>
        <dbReference type="ARBA" id="ARBA00023242"/>
    </source>
</evidence>
<dbReference type="Pfam" id="PF17667">
    <property type="entry name" value="Pkinase_fungal"/>
    <property type="match status" value="1"/>
</dbReference>
<dbReference type="OrthoDB" id="194139at2759"/>
<organism evidence="10 11">
    <name type="scientific">Psilocybe cf. subviscida</name>
    <dbReference type="NCBI Taxonomy" id="2480587"/>
    <lineage>
        <taxon>Eukaryota</taxon>
        <taxon>Fungi</taxon>
        <taxon>Dikarya</taxon>
        <taxon>Basidiomycota</taxon>
        <taxon>Agaricomycotina</taxon>
        <taxon>Agaricomycetes</taxon>
        <taxon>Agaricomycetidae</taxon>
        <taxon>Agaricales</taxon>
        <taxon>Agaricineae</taxon>
        <taxon>Strophariaceae</taxon>
        <taxon>Psilocybe</taxon>
    </lineage>
</organism>
<protein>
    <recommendedName>
        <fullName evidence="4">COP9 signalosome complex subunit 2</fullName>
    </recommendedName>
</protein>
<dbReference type="SUPFAM" id="SSF56112">
    <property type="entry name" value="Protein kinase-like (PK-like)"/>
    <property type="match status" value="1"/>
</dbReference>
<reference evidence="10 11" key="1">
    <citation type="journal article" date="2020" name="ISME J.">
        <title>Uncovering the hidden diversity of litter-decomposition mechanisms in mushroom-forming fungi.</title>
        <authorList>
            <person name="Floudas D."/>
            <person name="Bentzer J."/>
            <person name="Ahren D."/>
            <person name="Johansson T."/>
            <person name="Persson P."/>
            <person name="Tunlid A."/>
        </authorList>
    </citation>
    <scope>NUCLEOTIDE SEQUENCE [LARGE SCALE GENOMIC DNA]</scope>
    <source>
        <strain evidence="10 11">CBS 101986</strain>
    </source>
</reference>
<feature type="compositionally biased region" description="Acidic residues" evidence="8">
    <location>
        <begin position="499"/>
        <end position="527"/>
    </location>
</feature>
<evidence type="ECO:0000313" key="10">
    <source>
        <dbReference type="EMBL" id="KAF5312367.1"/>
    </source>
</evidence>
<keyword evidence="7" id="KW-0539">Nucleus</keyword>
<dbReference type="PANTHER" id="PTHR10678">
    <property type="entry name" value="26S PROTEASOME NON-ATPASE REGULATORY SUBUNIT 11/COP9 SIGNALOSOME COMPLEX SUBUNIT 2"/>
    <property type="match status" value="1"/>
</dbReference>
<dbReference type="InterPro" id="IPR050871">
    <property type="entry name" value="26S_Proteasome/COP9_Components"/>
</dbReference>
<dbReference type="PROSITE" id="PS50250">
    <property type="entry name" value="PCI"/>
    <property type="match status" value="1"/>
</dbReference>
<proteinExistence type="inferred from homology"/>
<feature type="region of interest" description="Disordered" evidence="8">
    <location>
        <begin position="460"/>
        <end position="534"/>
    </location>
</feature>
<keyword evidence="5" id="KW-0963">Cytoplasm</keyword>
<accession>A0A8H5AYD1</accession>
<evidence type="ECO:0000256" key="5">
    <source>
        <dbReference type="ARBA" id="ARBA00022490"/>
    </source>
</evidence>
<comment type="subcellular location">
    <subcellularLocation>
        <location evidence="2">Cytoplasm</location>
    </subcellularLocation>
    <subcellularLocation>
        <location evidence="1">Nucleus</location>
    </subcellularLocation>
</comment>
<dbReference type="InterPro" id="IPR000717">
    <property type="entry name" value="PCI_dom"/>
</dbReference>
<evidence type="ECO:0000256" key="4">
    <source>
        <dbReference type="ARBA" id="ARBA00014879"/>
    </source>
</evidence>
<dbReference type="FunFam" id="1.25.40.570:FF:000006">
    <property type="entry name" value="COP9 signalosome complex subunit 2"/>
    <property type="match status" value="1"/>
</dbReference>
<dbReference type="GO" id="GO:0008180">
    <property type="term" value="C:COP9 signalosome"/>
    <property type="evidence" value="ECO:0007669"/>
    <property type="project" value="UniProtKB-KW"/>
</dbReference>
<evidence type="ECO:0000256" key="3">
    <source>
        <dbReference type="ARBA" id="ARBA00009318"/>
    </source>
</evidence>
<dbReference type="SMART" id="SM00088">
    <property type="entry name" value="PINT"/>
    <property type="match status" value="1"/>
</dbReference>
<dbReference type="InterPro" id="IPR040976">
    <property type="entry name" value="Pkinase_fungal"/>
</dbReference>
<evidence type="ECO:0000256" key="1">
    <source>
        <dbReference type="ARBA" id="ARBA00004123"/>
    </source>
</evidence>
<comment type="caution">
    <text evidence="10">The sequence shown here is derived from an EMBL/GenBank/DDBJ whole genome shotgun (WGS) entry which is preliminary data.</text>
</comment>
<dbReference type="Gene3D" id="1.25.40.570">
    <property type="match status" value="1"/>
</dbReference>
<feature type="compositionally biased region" description="Polar residues" evidence="8">
    <location>
        <begin position="478"/>
        <end position="498"/>
    </location>
</feature>
<evidence type="ECO:0000256" key="6">
    <source>
        <dbReference type="ARBA" id="ARBA00022790"/>
    </source>
</evidence>
<evidence type="ECO:0000259" key="9">
    <source>
        <dbReference type="PROSITE" id="PS50250"/>
    </source>
</evidence>
<dbReference type="InterPro" id="IPR011009">
    <property type="entry name" value="Kinase-like_dom_sf"/>
</dbReference>
<dbReference type="InterPro" id="IPR036390">
    <property type="entry name" value="WH_DNA-bd_sf"/>
</dbReference>
<keyword evidence="11" id="KW-1185">Reference proteome</keyword>
<dbReference type="AlphaFoldDB" id="A0A8H5AYD1"/>
<dbReference type="GO" id="GO:0005737">
    <property type="term" value="C:cytoplasm"/>
    <property type="evidence" value="ECO:0007669"/>
    <property type="project" value="UniProtKB-SubCell"/>
</dbReference>
<evidence type="ECO:0000256" key="8">
    <source>
        <dbReference type="SAM" id="MobiDB-lite"/>
    </source>
</evidence>